<gene>
    <name evidence="2" type="ORF">M9189_08655</name>
</gene>
<reference evidence="2" key="2">
    <citation type="submission" date="2022-06" db="EMBL/GenBank/DDBJ databases">
        <title>Xiashengella guii gen. nov. sp. nov., a bacterium isolated form anaerobic digestion tank.</title>
        <authorList>
            <person name="Huang H."/>
        </authorList>
    </citation>
    <scope>NUCLEOTIDE SEQUENCE</scope>
    <source>
        <strain evidence="2">Ai-910</strain>
    </source>
</reference>
<accession>A0A9J6ZMH4</accession>
<evidence type="ECO:0000313" key="3">
    <source>
        <dbReference type="Proteomes" id="UP001056426"/>
    </source>
</evidence>
<dbReference type="Gene3D" id="3.40.50.10610">
    <property type="entry name" value="ABC-type transport auxiliary lipoprotein component"/>
    <property type="match status" value="1"/>
</dbReference>
<protein>
    <submittedName>
        <fullName evidence="2">PqiC family protein</fullName>
    </submittedName>
</protein>
<dbReference type="AlphaFoldDB" id="A0A9J6ZMH4"/>
<dbReference type="EMBL" id="CP098400">
    <property type="protein sequence ID" value="URW78925.1"/>
    <property type="molecule type" value="Genomic_DNA"/>
</dbReference>
<evidence type="ECO:0000313" key="2">
    <source>
        <dbReference type="EMBL" id="URW78925.1"/>
    </source>
</evidence>
<dbReference type="Pfam" id="PF03886">
    <property type="entry name" value="ABC_trans_aux"/>
    <property type="match status" value="1"/>
</dbReference>
<keyword evidence="3" id="KW-1185">Reference proteome</keyword>
<name>A0A9J6ZMH4_9BACT</name>
<proteinExistence type="predicted"/>
<dbReference type="RefSeq" id="WP_250722393.1">
    <property type="nucleotide sequence ID" value="NZ_CP098400.1"/>
</dbReference>
<evidence type="ECO:0000259" key="1">
    <source>
        <dbReference type="Pfam" id="PF03886"/>
    </source>
</evidence>
<dbReference type="SUPFAM" id="SSF159594">
    <property type="entry name" value="XCC0632-like"/>
    <property type="match status" value="1"/>
</dbReference>
<dbReference type="KEGG" id="alkq:M9189_08655"/>
<sequence length="217" mass="24133">MRTGRAISGTSGIRIKVAMIMILLTALLLEACRSAPAVQKNYYLIESVDSVSGRDWKLSAALLEVVNVEVSPAYAGHKIAVREESNRIRYYDYHEWAVLPQLAIQDAVIANLSGTGMTAYAPPGFSGVRADFILRTTVSRMEMQDRGKEFYALLAIDFTVIDNRDRSIRIVHRAIREEKLKSKSMNLFADAISRMLAGECAALAQKIETIPDLIPKQ</sequence>
<reference evidence="2" key="1">
    <citation type="submission" date="2022-05" db="EMBL/GenBank/DDBJ databases">
        <authorList>
            <person name="Sun X."/>
        </authorList>
    </citation>
    <scope>NUCLEOTIDE SEQUENCE</scope>
    <source>
        <strain evidence="2">Ai-910</strain>
    </source>
</reference>
<feature type="domain" description="ABC-type transport auxiliary lipoprotein component" evidence="1">
    <location>
        <begin position="60"/>
        <end position="202"/>
    </location>
</feature>
<dbReference type="Proteomes" id="UP001056426">
    <property type="component" value="Chromosome"/>
</dbReference>
<dbReference type="InterPro" id="IPR005586">
    <property type="entry name" value="ABC_trans_aux"/>
</dbReference>
<organism evidence="2 3">
    <name type="scientific">Xiashengella succiniciproducens</name>
    <dbReference type="NCBI Taxonomy" id="2949635"/>
    <lineage>
        <taxon>Bacteria</taxon>
        <taxon>Pseudomonadati</taxon>
        <taxon>Bacteroidota</taxon>
        <taxon>Bacteroidia</taxon>
        <taxon>Marinilabiliales</taxon>
        <taxon>Marinilabiliaceae</taxon>
        <taxon>Xiashengella</taxon>
    </lineage>
</organism>